<comment type="caution">
    <text evidence="3">The sequence shown here is derived from an EMBL/GenBank/DDBJ whole genome shotgun (WGS) entry which is preliminary data.</text>
</comment>
<dbReference type="NCBIfam" id="NF002043">
    <property type="entry name" value="PRK00870.1"/>
    <property type="match status" value="1"/>
</dbReference>
<dbReference type="PRINTS" id="PR00111">
    <property type="entry name" value="ABHYDROLASE"/>
</dbReference>
<dbReference type="Pfam" id="PF00561">
    <property type="entry name" value="Abhydrolase_1"/>
    <property type="match status" value="1"/>
</dbReference>
<reference evidence="3 4" key="1">
    <citation type="submission" date="2024-09" db="EMBL/GenBank/DDBJ databases">
        <authorList>
            <person name="Zhang Z.-H."/>
        </authorList>
    </citation>
    <scope>NUCLEOTIDE SEQUENCE [LARGE SCALE GENOMIC DNA]</scope>
    <source>
        <strain evidence="3 4">HHTR114</strain>
    </source>
</reference>
<dbReference type="EMBL" id="JBHPON010000002">
    <property type="protein sequence ID" value="MFC6036929.1"/>
    <property type="molecule type" value="Genomic_DNA"/>
</dbReference>
<dbReference type="InterPro" id="IPR000639">
    <property type="entry name" value="Epox_hydrolase-like"/>
</dbReference>
<sequence>MAIKALRTPDERFNDLPGWPYAPRYVEDLPGYEGLRMHYVDEGPADAEVTFLCIHGEPSWAYLFRKMMPVFAGAGHRAVAVDMFGFGRSDKPVDDEVYTYHFHRDALLAFVERLDLKNVCLVVQDWGGVLGLTLPMAAPERYTRLIVMNTGLPGGEEAPEGFAAWRAFNRSQPDLDVAALMKRATPVLSDAEAAAYGAPFPDQSYKGGVRRFPELVMLKEQGKELTPASKEGVETSLAARKFWSQDWTGDSFMAVGMQDPVLGPPAMKALRKMIKGCPAPMEIADGGHFVQEWGEPIAKAALKEFGIG</sequence>
<gene>
    <name evidence="3" type="ORF">ACFMB1_15330</name>
</gene>
<dbReference type="PANTHER" id="PTHR42977:SF3">
    <property type="entry name" value="AB HYDROLASE-1 DOMAIN-CONTAINING PROTEIN"/>
    <property type="match status" value="1"/>
</dbReference>
<dbReference type="Proteomes" id="UP001596116">
    <property type="component" value="Unassembled WGS sequence"/>
</dbReference>
<protein>
    <submittedName>
        <fullName evidence="3">Haloalkane dehalogenase</fullName>
        <ecNumber evidence="3">3.8.1.5</ecNumber>
    </submittedName>
</protein>
<proteinExistence type="predicted"/>
<dbReference type="Gene3D" id="3.40.50.1820">
    <property type="entry name" value="alpha/beta hydrolase"/>
    <property type="match status" value="1"/>
</dbReference>
<evidence type="ECO:0000259" key="2">
    <source>
        <dbReference type="Pfam" id="PF00561"/>
    </source>
</evidence>
<dbReference type="RefSeq" id="WP_379881820.1">
    <property type="nucleotide sequence ID" value="NZ_JBHPON010000002.1"/>
</dbReference>
<dbReference type="InterPro" id="IPR051340">
    <property type="entry name" value="Haloalkane_dehalogenase"/>
</dbReference>
<dbReference type="EC" id="3.8.1.5" evidence="3"/>
<evidence type="ECO:0000313" key="3">
    <source>
        <dbReference type="EMBL" id="MFC6036929.1"/>
    </source>
</evidence>
<dbReference type="InterPro" id="IPR000073">
    <property type="entry name" value="AB_hydrolase_1"/>
</dbReference>
<organism evidence="3 4">
    <name type="scientific">Hyphococcus aureus</name>
    <dbReference type="NCBI Taxonomy" id="2666033"/>
    <lineage>
        <taxon>Bacteria</taxon>
        <taxon>Pseudomonadati</taxon>
        <taxon>Pseudomonadota</taxon>
        <taxon>Alphaproteobacteria</taxon>
        <taxon>Parvularculales</taxon>
        <taxon>Parvularculaceae</taxon>
        <taxon>Hyphococcus</taxon>
    </lineage>
</organism>
<dbReference type="InterPro" id="IPR029058">
    <property type="entry name" value="AB_hydrolase_fold"/>
</dbReference>
<dbReference type="GO" id="GO:0018786">
    <property type="term" value="F:haloalkane dehalogenase activity"/>
    <property type="evidence" value="ECO:0007669"/>
    <property type="project" value="UniProtKB-EC"/>
</dbReference>
<accession>A0ABW1KYF4</accession>
<name>A0ABW1KYF4_9PROT</name>
<dbReference type="PANTHER" id="PTHR42977">
    <property type="entry name" value="HYDROLASE-RELATED"/>
    <property type="match status" value="1"/>
</dbReference>
<keyword evidence="1 3" id="KW-0378">Hydrolase</keyword>
<feature type="domain" description="AB hydrolase-1" evidence="2">
    <location>
        <begin position="50"/>
        <end position="294"/>
    </location>
</feature>
<dbReference type="SUPFAM" id="SSF53474">
    <property type="entry name" value="alpha/beta-Hydrolases"/>
    <property type="match status" value="1"/>
</dbReference>
<evidence type="ECO:0000313" key="4">
    <source>
        <dbReference type="Proteomes" id="UP001596116"/>
    </source>
</evidence>
<dbReference type="PRINTS" id="PR00412">
    <property type="entry name" value="EPOXHYDRLASE"/>
</dbReference>
<keyword evidence="4" id="KW-1185">Reference proteome</keyword>
<evidence type="ECO:0000256" key="1">
    <source>
        <dbReference type="ARBA" id="ARBA00022801"/>
    </source>
</evidence>